<accession>A0ABQ8D186</accession>
<keyword evidence="7" id="KW-1185">Reference proteome</keyword>
<evidence type="ECO:0000313" key="7">
    <source>
        <dbReference type="Proteomes" id="UP000824890"/>
    </source>
</evidence>
<dbReference type="InterPro" id="IPR038765">
    <property type="entry name" value="Papain-like_cys_pep_sf"/>
</dbReference>
<evidence type="ECO:0000256" key="3">
    <source>
        <dbReference type="ARBA" id="ARBA00022801"/>
    </source>
</evidence>
<dbReference type="Gene3D" id="3.40.395.10">
    <property type="entry name" value="Adenoviral Proteinase, Chain A"/>
    <property type="match status" value="1"/>
</dbReference>
<comment type="caution">
    <text evidence="6">The sequence shown here is derived from an EMBL/GenBank/DDBJ whole genome shotgun (WGS) entry which is preliminary data.</text>
</comment>
<reference evidence="6 7" key="1">
    <citation type="submission" date="2021-05" db="EMBL/GenBank/DDBJ databases">
        <title>Genome Assembly of Synthetic Allotetraploid Brassica napus Reveals Homoeologous Exchanges between Subgenomes.</title>
        <authorList>
            <person name="Davis J.T."/>
        </authorList>
    </citation>
    <scope>NUCLEOTIDE SEQUENCE [LARGE SCALE GENOMIC DNA]</scope>
    <source>
        <strain evidence="7">cv. Da-Ae</strain>
        <tissue evidence="6">Seedling</tissue>
    </source>
</reference>
<protein>
    <recommendedName>
        <fullName evidence="5">Ubiquitin-like protease family profile domain-containing protein</fullName>
    </recommendedName>
</protein>
<evidence type="ECO:0000259" key="5">
    <source>
        <dbReference type="PROSITE" id="PS50600"/>
    </source>
</evidence>
<name>A0ABQ8D186_BRANA</name>
<evidence type="ECO:0000313" key="6">
    <source>
        <dbReference type="EMBL" id="KAH0922251.1"/>
    </source>
</evidence>
<dbReference type="EMBL" id="JAGKQM010000006">
    <property type="protein sequence ID" value="KAH0922251.1"/>
    <property type="molecule type" value="Genomic_DNA"/>
</dbReference>
<comment type="similarity">
    <text evidence="1">Belongs to the peptidase C48 family.</text>
</comment>
<sequence length="764" mass="84346">MDTNHGDPPPISFPDRMFAMGDEPLGIRVTPYHKPSCISKILNALDEEELRFVRESPFAVPSLMGVVRDGASSGSESESEADEESGLVEREGKISINTGHIRSIDAACKVNVVSIISDGVDLPNFKPGVESEDEEDVLVDNLVKAAREGFSFSNSNFKGGATKADVSRMRDEAIKENNNRKTARANRKLPATEGVDAEYVASIVKNSLSADLSNMGDQIKDLALSLCNSQNLFQKKMEDFMRISQKEILDTMTKYCTRSHARPPVDCPPDNTGESNLPERDSNPFVVSDIIQEAMRFANKESAHTRQESRENVVGGQRGHPCDEDIFSEPLRSEEHEAMDHGVGDELNPNHGDREEDPLVAYMFNGEADDIGDVGACQDPITNSNVHGENAVEQVIAPPFNRSETIIEDPTNVVNANQEAVTTGLSFPDPSFSIGLTQMNKSNAQDVDHVVHPKNLEEPLPESNVDKDAPILNRKSKRAKVVPRNLVGDYQCDKRFLTRAWESFVNAICSTPSIDYAAKFALLLEVLGGSPFVIDFGGITVESSELSAIVDRSSHLPSTMMDVLIHHTRYVFLSNAEQMHSKNCVFLDTKFVSLLSKSFTKFSKTAKKDNFRFPPALCSFVAADLPIAEVNRFYFPFNFDKQHWVGVCVDVSLAQVIVLDCNTSLKTEAMVAADLRPITQMFPFIIRQAGKQVTAKEMKPLSIDRPRAVPQNNNLYESGITSVLLIQAHAVGGVDVCKCINREVLDTEVQRVAVMMYEENVAPL</sequence>
<gene>
    <name evidence="6" type="ORF">HID58_022269</name>
</gene>
<feature type="domain" description="Ubiquitin-like protease family profile" evidence="5">
    <location>
        <begin position="539"/>
        <end position="729"/>
    </location>
</feature>
<feature type="region of interest" description="Disordered" evidence="4">
    <location>
        <begin position="69"/>
        <end position="91"/>
    </location>
</feature>
<evidence type="ECO:0000256" key="2">
    <source>
        <dbReference type="ARBA" id="ARBA00022670"/>
    </source>
</evidence>
<keyword evidence="3" id="KW-0378">Hydrolase</keyword>
<evidence type="ECO:0000256" key="4">
    <source>
        <dbReference type="SAM" id="MobiDB-lite"/>
    </source>
</evidence>
<evidence type="ECO:0000256" key="1">
    <source>
        <dbReference type="ARBA" id="ARBA00005234"/>
    </source>
</evidence>
<feature type="compositionally biased region" description="Acidic residues" evidence="4">
    <location>
        <begin position="77"/>
        <end position="86"/>
    </location>
</feature>
<proteinExistence type="inferred from homology"/>
<feature type="compositionally biased region" description="Basic and acidic residues" evidence="4">
    <location>
        <begin position="300"/>
        <end position="311"/>
    </location>
</feature>
<dbReference type="SUPFAM" id="SSF54001">
    <property type="entry name" value="Cysteine proteinases"/>
    <property type="match status" value="1"/>
</dbReference>
<dbReference type="Proteomes" id="UP000824890">
    <property type="component" value="Unassembled WGS sequence"/>
</dbReference>
<feature type="region of interest" description="Disordered" evidence="4">
    <location>
        <begin position="300"/>
        <end position="321"/>
    </location>
</feature>
<organism evidence="6 7">
    <name type="scientific">Brassica napus</name>
    <name type="common">Rape</name>
    <dbReference type="NCBI Taxonomy" id="3708"/>
    <lineage>
        <taxon>Eukaryota</taxon>
        <taxon>Viridiplantae</taxon>
        <taxon>Streptophyta</taxon>
        <taxon>Embryophyta</taxon>
        <taxon>Tracheophyta</taxon>
        <taxon>Spermatophyta</taxon>
        <taxon>Magnoliopsida</taxon>
        <taxon>eudicotyledons</taxon>
        <taxon>Gunneridae</taxon>
        <taxon>Pentapetalae</taxon>
        <taxon>rosids</taxon>
        <taxon>malvids</taxon>
        <taxon>Brassicales</taxon>
        <taxon>Brassicaceae</taxon>
        <taxon>Brassiceae</taxon>
        <taxon>Brassica</taxon>
    </lineage>
</organism>
<keyword evidence="2" id="KW-0645">Protease</keyword>
<dbReference type="InterPro" id="IPR003653">
    <property type="entry name" value="Peptidase_C48_C"/>
</dbReference>
<dbReference type="PROSITE" id="PS50600">
    <property type="entry name" value="ULP_PROTEASE"/>
    <property type="match status" value="1"/>
</dbReference>
<feature type="region of interest" description="Disordered" evidence="4">
    <location>
        <begin position="260"/>
        <end position="282"/>
    </location>
</feature>
<dbReference type="Pfam" id="PF02902">
    <property type="entry name" value="Peptidase_C48"/>
    <property type="match status" value="1"/>
</dbReference>